<dbReference type="InterPro" id="IPR010656">
    <property type="entry name" value="DctM"/>
</dbReference>
<evidence type="ECO:0000256" key="2">
    <source>
        <dbReference type="ARBA" id="ARBA00022475"/>
    </source>
</evidence>
<dbReference type="AlphaFoldDB" id="A0A0A3HQ85"/>
<evidence type="ECO:0000256" key="3">
    <source>
        <dbReference type="ARBA" id="ARBA00022519"/>
    </source>
</evidence>
<keyword evidence="10" id="KW-1185">Reference proteome</keyword>
<keyword evidence="3" id="KW-0997">Cell inner membrane</keyword>
<dbReference type="InterPro" id="IPR004681">
    <property type="entry name" value="TRAP_DctM"/>
</dbReference>
<dbReference type="PANTHER" id="PTHR33362:SF5">
    <property type="entry name" value="C4-DICARBOXYLATE TRAP TRANSPORTER LARGE PERMEASE PROTEIN DCTM"/>
    <property type="match status" value="1"/>
</dbReference>
<organism evidence="9 10">
    <name type="scientific">Ureibacillus manganicus DSM 26584</name>
    <dbReference type="NCBI Taxonomy" id="1384049"/>
    <lineage>
        <taxon>Bacteria</taxon>
        <taxon>Bacillati</taxon>
        <taxon>Bacillota</taxon>
        <taxon>Bacilli</taxon>
        <taxon>Bacillales</taxon>
        <taxon>Caryophanaceae</taxon>
        <taxon>Ureibacillus</taxon>
    </lineage>
</organism>
<feature type="transmembrane region" description="Helical" evidence="7">
    <location>
        <begin position="57"/>
        <end position="76"/>
    </location>
</feature>
<reference evidence="9 10" key="1">
    <citation type="submission" date="2014-02" db="EMBL/GenBank/DDBJ databases">
        <title>Draft genome sequence of Lysinibacillus manganicus DSM 26584T.</title>
        <authorList>
            <person name="Zhang F."/>
            <person name="Wang G."/>
            <person name="Zhang L."/>
        </authorList>
    </citation>
    <scope>NUCLEOTIDE SEQUENCE [LARGE SCALE GENOMIC DNA]</scope>
    <source>
        <strain evidence="9 10">DSM 26584</strain>
    </source>
</reference>
<comment type="caution">
    <text evidence="9">The sequence shown here is derived from an EMBL/GenBank/DDBJ whole genome shotgun (WGS) entry which is preliminary data.</text>
</comment>
<dbReference type="GO" id="GO:0005886">
    <property type="term" value="C:plasma membrane"/>
    <property type="evidence" value="ECO:0007669"/>
    <property type="project" value="UniProtKB-SubCell"/>
</dbReference>
<evidence type="ECO:0000313" key="10">
    <source>
        <dbReference type="Proteomes" id="UP000030416"/>
    </source>
</evidence>
<keyword evidence="6 7" id="KW-0472">Membrane</keyword>
<dbReference type="NCBIfam" id="TIGR00786">
    <property type="entry name" value="dctM"/>
    <property type="match status" value="1"/>
</dbReference>
<evidence type="ECO:0000256" key="5">
    <source>
        <dbReference type="ARBA" id="ARBA00022989"/>
    </source>
</evidence>
<feature type="transmembrane region" description="Helical" evidence="7">
    <location>
        <begin position="340"/>
        <end position="357"/>
    </location>
</feature>
<dbReference type="eggNOG" id="COG1593">
    <property type="taxonomic scope" value="Bacteria"/>
</dbReference>
<sequence length="432" mass="46596">MSTITIGFIGIVIVVALLMLRVPVAIAMGTVGFIGYWLISGFEPAVKLMGMVPFSTVANYTFTVIPLFILMGYFVYYGQLATDMFSSISKWFDRVHGGICYATIVGGAAFGAANGSGPASTATLAKITVPEMERLGVNRRLAYGIVASAGPLAQMIPPSMLMIIYAILAEQSVGKLLIAGIVPGLIIALGYILTVFILLKRNPSLATKSERYTMREKVKSLKGIWGITLLIGAIMAGLYLGYFTPTEAGAIGALLALLITIFSKKLTFEGFKKSVMESIKTTATVFLIVVSSFLFGYFLGISQIPHTVSTFLTGLDVPPMVIMFGICALYIFLGMFIDMLSAMFLTIPIILPAVISLGFDPVWFGVIVVFLAEISLVTPPFGLSIFMIQGAVKGSKYSEILKGSVPFIVADFVILLIFLFFPDLILFLPNLM</sequence>
<evidence type="ECO:0000256" key="6">
    <source>
        <dbReference type="ARBA" id="ARBA00023136"/>
    </source>
</evidence>
<feature type="transmembrane region" description="Helical" evidence="7">
    <location>
        <begin position="220"/>
        <end position="242"/>
    </location>
</feature>
<feature type="transmembrane region" description="Helical" evidence="7">
    <location>
        <begin position="363"/>
        <end position="386"/>
    </location>
</feature>
<feature type="transmembrane region" description="Helical" evidence="7">
    <location>
        <begin position="7"/>
        <end position="37"/>
    </location>
</feature>
<feature type="transmembrane region" description="Helical" evidence="7">
    <location>
        <begin position="311"/>
        <end position="333"/>
    </location>
</feature>
<evidence type="ECO:0000313" key="9">
    <source>
        <dbReference type="EMBL" id="KGR74736.1"/>
    </source>
</evidence>
<keyword evidence="4 7" id="KW-0812">Transmembrane</keyword>
<gene>
    <name evidence="9" type="ORF">CD29_18560</name>
</gene>
<feature type="transmembrane region" description="Helical" evidence="7">
    <location>
        <begin position="407"/>
        <end position="428"/>
    </location>
</feature>
<comment type="subcellular location">
    <subcellularLocation>
        <location evidence="1">Cell inner membrane</location>
        <topology evidence="1">Multi-pass membrane protein</topology>
    </subcellularLocation>
</comment>
<dbReference type="EMBL" id="JPVN01000035">
    <property type="protein sequence ID" value="KGR74736.1"/>
    <property type="molecule type" value="Genomic_DNA"/>
</dbReference>
<dbReference type="Pfam" id="PF06808">
    <property type="entry name" value="DctM"/>
    <property type="match status" value="1"/>
</dbReference>
<feature type="domain" description="TRAP C4-dicarboxylate transport system permease DctM subunit" evidence="8">
    <location>
        <begin position="11"/>
        <end position="423"/>
    </location>
</feature>
<keyword evidence="2" id="KW-1003">Cell membrane</keyword>
<feature type="transmembrane region" description="Helical" evidence="7">
    <location>
        <begin position="174"/>
        <end position="199"/>
    </location>
</feature>
<protein>
    <recommendedName>
        <fullName evidence="8">TRAP C4-dicarboxylate transport system permease DctM subunit domain-containing protein</fullName>
    </recommendedName>
</protein>
<dbReference type="PIRSF" id="PIRSF006066">
    <property type="entry name" value="HI0050"/>
    <property type="match status" value="1"/>
</dbReference>
<evidence type="ECO:0000256" key="4">
    <source>
        <dbReference type="ARBA" id="ARBA00022692"/>
    </source>
</evidence>
<feature type="transmembrane region" description="Helical" evidence="7">
    <location>
        <begin position="141"/>
        <end position="168"/>
    </location>
</feature>
<evidence type="ECO:0000256" key="1">
    <source>
        <dbReference type="ARBA" id="ARBA00004429"/>
    </source>
</evidence>
<evidence type="ECO:0000256" key="7">
    <source>
        <dbReference type="SAM" id="Phobius"/>
    </source>
</evidence>
<dbReference type="STRING" id="1384049.CD29_18560"/>
<feature type="transmembrane region" description="Helical" evidence="7">
    <location>
        <begin position="279"/>
        <end position="299"/>
    </location>
</feature>
<proteinExistence type="predicted"/>
<evidence type="ECO:0000259" key="8">
    <source>
        <dbReference type="Pfam" id="PF06808"/>
    </source>
</evidence>
<accession>A0A0A3HQ85</accession>
<keyword evidence="5 7" id="KW-1133">Transmembrane helix</keyword>
<name>A0A0A3HQ85_9BACL</name>
<feature type="transmembrane region" description="Helical" evidence="7">
    <location>
        <begin position="248"/>
        <end position="267"/>
    </location>
</feature>
<dbReference type="GO" id="GO:0022857">
    <property type="term" value="F:transmembrane transporter activity"/>
    <property type="evidence" value="ECO:0007669"/>
    <property type="project" value="TreeGrafter"/>
</dbReference>
<dbReference type="PANTHER" id="PTHR33362">
    <property type="entry name" value="SIALIC ACID TRAP TRANSPORTER PERMEASE PROTEIN SIAT-RELATED"/>
    <property type="match status" value="1"/>
</dbReference>
<dbReference type="Proteomes" id="UP000030416">
    <property type="component" value="Unassembled WGS sequence"/>
</dbReference>